<organism evidence="1 2">
    <name type="scientific">Moritella yayanosii</name>
    <dbReference type="NCBI Taxonomy" id="69539"/>
    <lineage>
        <taxon>Bacteria</taxon>
        <taxon>Pseudomonadati</taxon>
        <taxon>Pseudomonadota</taxon>
        <taxon>Gammaproteobacteria</taxon>
        <taxon>Alteromonadales</taxon>
        <taxon>Moritellaceae</taxon>
        <taxon>Moritella</taxon>
    </lineage>
</organism>
<sequence>MKRLIRTDSPTCLNSFKHGRDKWDELLQDGLDSCIAKEFQTALEHIWHYNQQH</sequence>
<dbReference type="EMBL" id="LS483250">
    <property type="protein sequence ID" value="SQD78214.1"/>
    <property type="molecule type" value="Genomic_DNA"/>
</dbReference>
<keyword evidence="2" id="KW-1185">Reference proteome</keyword>
<evidence type="ECO:0000313" key="2">
    <source>
        <dbReference type="Proteomes" id="UP000250163"/>
    </source>
</evidence>
<reference evidence="2" key="1">
    <citation type="submission" date="2018-05" db="EMBL/GenBank/DDBJ databases">
        <authorList>
            <person name="Cea G.-C."/>
            <person name="William W."/>
        </authorList>
    </citation>
    <scope>NUCLEOTIDE SEQUENCE [LARGE SCALE GENOMIC DNA]</scope>
    <source>
        <strain evidence="2">DB21MT 5</strain>
    </source>
</reference>
<name>A0A330LMI4_9GAMM</name>
<dbReference type="Proteomes" id="UP000250163">
    <property type="component" value="Chromosome MORIYA"/>
</dbReference>
<accession>A0A330LMI4</accession>
<proteinExistence type="predicted"/>
<dbReference type="KEGG" id="mya:MORIYA_1736"/>
<protein>
    <submittedName>
        <fullName evidence="1">Uncharacterized protein</fullName>
    </submittedName>
</protein>
<gene>
    <name evidence="1" type="ORF">MORIYA_1736</name>
</gene>
<evidence type="ECO:0000313" key="1">
    <source>
        <dbReference type="EMBL" id="SQD78214.1"/>
    </source>
</evidence>
<dbReference type="AlphaFoldDB" id="A0A330LMI4"/>